<dbReference type="GO" id="GO:0031514">
    <property type="term" value="C:motile cilium"/>
    <property type="evidence" value="ECO:0007669"/>
    <property type="project" value="UniProtKB-SubCell"/>
</dbReference>
<keyword evidence="2" id="KW-0282">Flagellum</keyword>
<dbReference type="STRING" id="578462.A0A0L0S9X6"/>
<evidence type="ECO:0000256" key="4">
    <source>
        <dbReference type="ARBA" id="ARBA00023273"/>
    </source>
</evidence>
<protein>
    <recommendedName>
        <fullName evidence="7">MORN repeat-containing protein 5</fullName>
    </recommendedName>
</protein>
<comment type="subcellular location">
    <subcellularLocation>
        <location evidence="1">Cell projection</location>
        <location evidence="1">Cilium</location>
        <location evidence="1">Flagellum</location>
    </subcellularLocation>
</comment>
<sequence>MSGAKPPSASMCGKHTQALGSPQVLLALAMEQRSSSKASATSGPTELRASPSMCLTTATCMKGKSRTASTLMPTYACLRSMPMTVTSALLLRFHGVGKLTFTNGMTYIGRWEHGHAVELIFADGLEFAPNMDEWDYCSPKDRRYYMERVKGIQPADGTQVTAHVPHQPIPPGTYDAVHGYCSPEDGWVYSYDGKQLRRPEPEECAWIAKTCFKG</sequence>
<proteinExistence type="predicted"/>
<organism evidence="5 6">
    <name type="scientific">Allomyces macrogynus (strain ATCC 38327)</name>
    <name type="common">Allomyces javanicus var. macrogynus</name>
    <dbReference type="NCBI Taxonomy" id="578462"/>
    <lineage>
        <taxon>Eukaryota</taxon>
        <taxon>Fungi</taxon>
        <taxon>Fungi incertae sedis</taxon>
        <taxon>Blastocladiomycota</taxon>
        <taxon>Blastocladiomycetes</taxon>
        <taxon>Blastocladiales</taxon>
        <taxon>Blastocladiaceae</taxon>
        <taxon>Allomyces</taxon>
    </lineage>
</organism>
<evidence type="ECO:0000313" key="5">
    <source>
        <dbReference type="EMBL" id="KNE59247.1"/>
    </source>
</evidence>
<keyword evidence="4" id="KW-0966">Cell projection</keyword>
<keyword evidence="3" id="KW-0969">Cilium</keyword>
<dbReference type="PANTHER" id="PTHR46437">
    <property type="entry name" value="MORN REPEAT-CONTAINING PROTEIN 5"/>
    <property type="match status" value="1"/>
</dbReference>
<dbReference type="InterPro" id="IPR042814">
    <property type="entry name" value="Morn5"/>
</dbReference>
<keyword evidence="6" id="KW-1185">Reference proteome</keyword>
<dbReference type="AlphaFoldDB" id="A0A0L0S9X6"/>
<dbReference type="PANTHER" id="PTHR46437:SF1">
    <property type="entry name" value="MORN REPEAT-CONTAINING PROTEIN 5"/>
    <property type="match status" value="1"/>
</dbReference>
<reference evidence="6" key="2">
    <citation type="submission" date="2009-11" db="EMBL/GenBank/DDBJ databases">
        <title>The Genome Sequence of Allomyces macrogynus strain ATCC 38327.</title>
        <authorList>
            <consortium name="The Broad Institute Genome Sequencing Platform"/>
            <person name="Russ C."/>
            <person name="Cuomo C."/>
            <person name="Shea T."/>
            <person name="Young S.K."/>
            <person name="Zeng Q."/>
            <person name="Koehrsen M."/>
            <person name="Haas B."/>
            <person name="Borodovsky M."/>
            <person name="Guigo R."/>
            <person name="Alvarado L."/>
            <person name="Berlin A."/>
            <person name="Borenstein D."/>
            <person name="Chen Z."/>
            <person name="Engels R."/>
            <person name="Freedman E."/>
            <person name="Gellesch M."/>
            <person name="Goldberg J."/>
            <person name="Griggs A."/>
            <person name="Gujja S."/>
            <person name="Heiman D."/>
            <person name="Hepburn T."/>
            <person name="Howarth C."/>
            <person name="Jen D."/>
            <person name="Larson L."/>
            <person name="Lewis B."/>
            <person name="Mehta T."/>
            <person name="Park D."/>
            <person name="Pearson M."/>
            <person name="Roberts A."/>
            <person name="Saif S."/>
            <person name="Shenoy N."/>
            <person name="Sisk P."/>
            <person name="Stolte C."/>
            <person name="Sykes S."/>
            <person name="Walk T."/>
            <person name="White J."/>
            <person name="Yandava C."/>
            <person name="Burger G."/>
            <person name="Gray M.W."/>
            <person name="Holland P.W.H."/>
            <person name="King N."/>
            <person name="Lang F.B.F."/>
            <person name="Roger A.J."/>
            <person name="Ruiz-Trillo I."/>
            <person name="Lander E."/>
            <person name="Nusbaum C."/>
        </authorList>
    </citation>
    <scope>NUCLEOTIDE SEQUENCE [LARGE SCALE GENOMIC DNA]</scope>
    <source>
        <strain evidence="6">ATCC 38327</strain>
    </source>
</reference>
<dbReference type="VEuPathDB" id="FungiDB:AMAG_03560"/>
<dbReference type="Proteomes" id="UP000054350">
    <property type="component" value="Unassembled WGS sequence"/>
</dbReference>
<evidence type="ECO:0008006" key="7">
    <source>
        <dbReference type="Google" id="ProtNLM"/>
    </source>
</evidence>
<reference evidence="5 6" key="1">
    <citation type="submission" date="2009-11" db="EMBL/GenBank/DDBJ databases">
        <title>Annotation of Allomyces macrogynus ATCC 38327.</title>
        <authorList>
            <consortium name="The Broad Institute Genome Sequencing Platform"/>
            <person name="Russ C."/>
            <person name="Cuomo C."/>
            <person name="Burger G."/>
            <person name="Gray M.W."/>
            <person name="Holland P.W.H."/>
            <person name="King N."/>
            <person name="Lang F.B.F."/>
            <person name="Roger A.J."/>
            <person name="Ruiz-Trillo I."/>
            <person name="Young S.K."/>
            <person name="Zeng Q."/>
            <person name="Gargeya S."/>
            <person name="Fitzgerald M."/>
            <person name="Haas B."/>
            <person name="Abouelleil A."/>
            <person name="Alvarado L."/>
            <person name="Arachchi H.M."/>
            <person name="Berlin A."/>
            <person name="Chapman S.B."/>
            <person name="Gearin G."/>
            <person name="Goldberg J."/>
            <person name="Griggs A."/>
            <person name="Gujja S."/>
            <person name="Hansen M."/>
            <person name="Heiman D."/>
            <person name="Howarth C."/>
            <person name="Larimer J."/>
            <person name="Lui A."/>
            <person name="MacDonald P.J.P."/>
            <person name="McCowen C."/>
            <person name="Montmayeur A."/>
            <person name="Murphy C."/>
            <person name="Neiman D."/>
            <person name="Pearson M."/>
            <person name="Priest M."/>
            <person name="Roberts A."/>
            <person name="Saif S."/>
            <person name="Shea T."/>
            <person name="Sisk P."/>
            <person name="Stolte C."/>
            <person name="Sykes S."/>
            <person name="Wortman J."/>
            <person name="Nusbaum C."/>
            <person name="Birren B."/>
        </authorList>
    </citation>
    <scope>NUCLEOTIDE SEQUENCE [LARGE SCALE GENOMIC DNA]</scope>
    <source>
        <strain evidence="5 6">ATCC 38327</strain>
    </source>
</reference>
<evidence type="ECO:0000256" key="3">
    <source>
        <dbReference type="ARBA" id="ARBA00023069"/>
    </source>
</evidence>
<evidence type="ECO:0000256" key="1">
    <source>
        <dbReference type="ARBA" id="ARBA00004230"/>
    </source>
</evidence>
<gene>
    <name evidence="5" type="ORF">AMAG_03560</name>
</gene>
<accession>A0A0L0S9X6</accession>
<evidence type="ECO:0000256" key="2">
    <source>
        <dbReference type="ARBA" id="ARBA00022846"/>
    </source>
</evidence>
<dbReference type="eggNOG" id="KOG0231">
    <property type="taxonomic scope" value="Eukaryota"/>
</dbReference>
<name>A0A0L0S9X6_ALLM3</name>
<dbReference type="OrthoDB" id="294378at2759"/>
<evidence type="ECO:0000313" key="6">
    <source>
        <dbReference type="Proteomes" id="UP000054350"/>
    </source>
</evidence>
<dbReference type="EMBL" id="GG745334">
    <property type="protein sequence ID" value="KNE59247.1"/>
    <property type="molecule type" value="Genomic_DNA"/>
</dbReference>